<evidence type="ECO:0000313" key="3">
    <source>
        <dbReference type="Proteomes" id="UP000799640"/>
    </source>
</evidence>
<dbReference type="Proteomes" id="UP000799640">
    <property type="component" value="Unassembled WGS sequence"/>
</dbReference>
<gene>
    <name evidence="2" type="ORF">EJ06DRAFT_59655</name>
</gene>
<dbReference type="EMBL" id="ML996697">
    <property type="protein sequence ID" value="KAF2399595.1"/>
    <property type="molecule type" value="Genomic_DNA"/>
</dbReference>
<reference evidence="2" key="1">
    <citation type="journal article" date="2020" name="Stud. Mycol.">
        <title>101 Dothideomycetes genomes: a test case for predicting lifestyles and emergence of pathogens.</title>
        <authorList>
            <person name="Haridas S."/>
            <person name="Albert R."/>
            <person name="Binder M."/>
            <person name="Bloem J."/>
            <person name="Labutti K."/>
            <person name="Salamov A."/>
            <person name="Andreopoulos B."/>
            <person name="Baker S."/>
            <person name="Barry K."/>
            <person name="Bills G."/>
            <person name="Bluhm B."/>
            <person name="Cannon C."/>
            <person name="Castanera R."/>
            <person name="Culley D."/>
            <person name="Daum C."/>
            <person name="Ezra D."/>
            <person name="Gonzalez J."/>
            <person name="Henrissat B."/>
            <person name="Kuo A."/>
            <person name="Liang C."/>
            <person name="Lipzen A."/>
            <person name="Lutzoni F."/>
            <person name="Magnuson J."/>
            <person name="Mondo S."/>
            <person name="Nolan M."/>
            <person name="Ohm R."/>
            <person name="Pangilinan J."/>
            <person name="Park H.-J."/>
            <person name="Ramirez L."/>
            <person name="Alfaro M."/>
            <person name="Sun H."/>
            <person name="Tritt A."/>
            <person name="Yoshinaga Y."/>
            <person name="Zwiers L.-H."/>
            <person name="Turgeon B."/>
            <person name="Goodwin S."/>
            <person name="Spatafora J."/>
            <person name="Crous P."/>
            <person name="Grigoriev I."/>
        </authorList>
    </citation>
    <scope>NUCLEOTIDE SEQUENCE</scope>
    <source>
        <strain evidence="2">CBS 262.69</strain>
    </source>
</reference>
<feature type="region of interest" description="Disordered" evidence="1">
    <location>
        <begin position="190"/>
        <end position="209"/>
    </location>
</feature>
<sequence>MSNYKFRHSSRHLGFGMGDVNRFLISQVRVTHKYVKPPEPAPRKPSCTSATCIARIHRLIAHHADERLAALKEAWLQADHDELHTGSGMTFNVCNQLRDICVVERRVHLIKHEERRRLVRMYRKKQCQRSHCLLATGQVLHIAEPLERGHGVILETIEVRLVRVLGIKIPIMSASSLHREEELTLAHPAASARSASGPCTPLQSGQICG</sequence>
<accession>A0A6G1HV35</accession>
<dbReference type="AlphaFoldDB" id="A0A6G1HV35"/>
<evidence type="ECO:0000313" key="2">
    <source>
        <dbReference type="EMBL" id="KAF2399595.1"/>
    </source>
</evidence>
<keyword evidence="3" id="KW-1185">Reference proteome</keyword>
<proteinExistence type="predicted"/>
<protein>
    <submittedName>
        <fullName evidence="2">Uncharacterized protein</fullName>
    </submittedName>
</protein>
<organism evidence="2 3">
    <name type="scientific">Trichodelitschia bisporula</name>
    <dbReference type="NCBI Taxonomy" id="703511"/>
    <lineage>
        <taxon>Eukaryota</taxon>
        <taxon>Fungi</taxon>
        <taxon>Dikarya</taxon>
        <taxon>Ascomycota</taxon>
        <taxon>Pezizomycotina</taxon>
        <taxon>Dothideomycetes</taxon>
        <taxon>Dothideomycetes incertae sedis</taxon>
        <taxon>Phaeotrichales</taxon>
        <taxon>Phaeotrichaceae</taxon>
        <taxon>Trichodelitschia</taxon>
    </lineage>
</organism>
<evidence type="ECO:0000256" key="1">
    <source>
        <dbReference type="SAM" id="MobiDB-lite"/>
    </source>
</evidence>
<name>A0A6G1HV35_9PEZI</name>